<dbReference type="InterPro" id="IPR029030">
    <property type="entry name" value="Caspase-like_dom_sf"/>
</dbReference>
<dbReference type="Pfam" id="PF00656">
    <property type="entry name" value="Peptidase_C14"/>
    <property type="match status" value="1"/>
</dbReference>
<dbReference type="Proteomes" id="UP001529338">
    <property type="component" value="Unassembled WGS sequence"/>
</dbReference>
<gene>
    <name evidence="2" type="ORF">QRT04_06340</name>
</gene>
<keyword evidence="2" id="KW-0378">Hydrolase</keyword>
<dbReference type="EC" id="3.4.22.-" evidence="2"/>
<dbReference type="InterPro" id="IPR011600">
    <property type="entry name" value="Pept_C14_caspase"/>
</dbReference>
<dbReference type="EMBL" id="JAUCGQ010000001">
    <property type="protein sequence ID" value="MDM7854545.1"/>
    <property type="molecule type" value="Genomic_DNA"/>
</dbReference>
<dbReference type="NCBIfam" id="NF047832">
    <property type="entry name" value="caspase_w_EACC1"/>
    <property type="match status" value="1"/>
</dbReference>
<evidence type="ECO:0000313" key="3">
    <source>
        <dbReference type="Proteomes" id="UP001529338"/>
    </source>
</evidence>
<organism evidence="2 3">
    <name type="scientific">Cellulomonas alba</name>
    <dbReference type="NCBI Taxonomy" id="3053467"/>
    <lineage>
        <taxon>Bacteria</taxon>
        <taxon>Bacillati</taxon>
        <taxon>Actinomycetota</taxon>
        <taxon>Actinomycetes</taxon>
        <taxon>Micrococcales</taxon>
        <taxon>Cellulomonadaceae</taxon>
        <taxon>Cellulomonas</taxon>
    </lineage>
</organism>
<dbReference type="GO" id="GO:0016787">
    <property type="term" value="F:hydrolase activity"/>
    <property type="evidence" value="ECO:0007669"/>
    <property type="project" value="UniProtKB-KW"/>
</dbReference>
<dbReference type="PANTHER" id="PTHR22576">
    <property type="entry name" value="MUCOSA ASSOCIATED LYMPHOID TISSUE LYMPHOMA TRANSLOCATION PROTEIN 1/PARACASPASE"/>
    <property type="match status" value="1"/>
</dbReference>
<comment type="caution">
    <text evidence="2">The sequence shown here is derived from an EMBL/GenBank/DDBJ whole genome shotgun (WGS) entry which is preliminary data.</text>
</comment>
<dbReference type="InterPro" id="IPR052039">
    <property type="entry name" value="Caspase-related_regulators"/>
</dbReference>
<protein>
    <submittedName>
        <fullName evidence="2">Caspase family protein</fullName>
        <ecNumber evidence="2">3.4.22.-</ecNumber>
    </submittedName>
</protein>
<keyword evidence="3" id="KW-1185">Reference proteome</keyword>
<name>A0ABT7SEC8_9CELL</name>
<feature type="domain" description="Peptidase C14 caspase" evidence="1">
    <location>
        <begin position="4"/>
        <end position="191"/>
    </location>
</feature>
<evidence type="ECO:0000259" key="1">
    <source>
        <dbReference type="Pfam" id="PF00656"/>
    </source>
</evidence>
<sequence length="649" mass="69959">MGARALLIGNWDYGHPDGGMAALRGPRHDVAHLKEALTHPTLGMFKDGEIDVRENLTADALSDALSETIAASRPGDLLLIYYSGHGERLGASQQLGLLGVDVPYERRLNRALPADMLRSWLEEARASSKVIVLDCCYSGQFRGDIVDDDVLATFGTGTVVLASGGNQVVPDEGEQDGPSAFTKALATVLVDPSLPGSDGILTAEDVYAALDGFVPRLQPRPHRNLDAQGRIGLARRPGAAREDGQIEVRGWPDDLRVVPVDLTLKRSTVVASWDRDENGRITTDERDVTALDGTRLAAIRRLCELADAVMRAKDYGEPSWQRRARGALETAGANLFEAALPRAVQRLLAEADDEVVVQLNLTFEPPWAQLSEFPWEFLNVPAELGVEHAGLAQRRLVVSRSGPPQRLAAREPDIVDVAVVSSVAPRYARMPKRLGAELVAMPKIRTLATPDDRPATWAQLLEAVDQKPDCLVVCAPLLRVDDHPPTAKLGFGGGPETDWRTAESLADELRRARGLRAVVLASVAAEAGLDAIRAAPMVASVLNAELGVPVVFICHTPGLEAYVDDSDPHELKTFIGLLLAALASGKDLVRSVWFARDRVLRYIPAELQPTFGVPGFFLSPASQARASVHAERSLPKFAGIGGPGKAEPR</sequence>
<reference evidence="2 3" key="1">
    <citation type="submission" date="2023-06" db="EMBL/GenBank/DDBJ databases">
        <title>Cellulomonas sp. MW4 Whole genome sequence.</title>
        <authorList>
            <person name="Park S."/>
        </authorList>
    </citation>
    <scope>NUCLEOTIDE SEQUENCE [LARGE SCALE GENOMIC DNA]</scope>
    <source>
        <strain evidence="2 3">MW4</strain>
    </source>
</reference>
<dbReference type="Gene3D" id="3.40.50.1460">
    <property type="match status" value="1"/>
</dbReference>
<evidence type="ECO:0000313" key="2">
    <source>
        <dbReference type="EMBL" id="MDM7854545.1"/>
    </source>
</evidence>
<dbReference type="SUPFAM" id="SSF52129">
    <property type="entry name" value="Caspase-like"/>
    <property type="match status" value="1"/>
</dbReference>
<proteinExistence type="predicted"/>
<accession>A0ABT7SEC8</accession>
<dbReference type="RefSeq" id="WP_289454318.1">
    <property type="nucleotide sequence ID" value="NZ_JAUCGQ010000001.1"/>
</dbReference>
<dbReference type="PANTHER" id="PTHR22576:SF41">
    <property type="entry name" value="CASPASE 14, APOPTOSIS-RELATED CYSTEINE PEPTIDASE"/>
    <property type="match status" value="1"/>
</dbReference>